<protein>
    <submittedName>
        <fullName evidence="2">RidA family protein</fullName>
        <ecNumber evidence="2">3.5.-.-</ecNumber>
    </submittedName>
</protein>
<organism evidence="2 3">
    <name type="scientific">Phytohabitans maris</name>
    <dbReference type="NCBI Taxonomy" id="3071409"/>
    <lineage>
        <taxon>Bacteria</taxon>
        <taxon>Bacillati</taxon>
        <taxon>Actinomycetota</taxon>
        <taxon>Actinomycetes</taxon>
        <taxon>Micromonosporales</taxon>
        <taxon>Micromonosporaceae</taxon>
    </lineage>
</organism>
<dbReference type="CDD" id="cd00448">
    <property type="entry name" value="YjgF_YER057c_UK114_family"/>
    <property type="match status" value="1"/>
</dbReference>
<dbReference type="InterPro" id="IPR035959">
    <property type="entry name" value="RutC-like_sf"/>
</dbReference>
<dbReference type="RefSeq" id="WP_308717636.1">
    <property type="nucleotide sequence ID" value="NZ_JAVHUY010000055.1"/>
</dbReference>
<dbReference type="Proteomes" id="UP001230908">
    <property type="component" value="Unassembled WGS sequence"/>
</dbReference>
<dbReference type="Gene3D" id="3.30.1330.40">
    <property type="entry name" value="RutC-like"/>
    <property type="match status" value="1"/>
</dbReference>
<evidence type="ECO:0000313" key="3">
    <source>
        <dbReference type="Proteomes" id="UP001230908"/>
    </source>
</evidence>
<dbReference type="PANTHER" id="PTHR11803">
    <property type="entry name" value="2-IMINOBUTANOATE/2-IMINOPROPANOATE DEAMINASE RIDA"/>
    <property type="match status" value="1"/>
</dbReference>
<sequence length="130" mass="13283">MAGKAVLPEGFYRHPSFSAGVVVHGGRTLYVAGQLPLSPEGELVAPGDIDGQLERVWQQIEAILAAAGGGLADVVRVTAYTVDNVYVGAIVAARQRRFAGLTPPASALVTVAGLAKPGALVEIDAVAVLP</sequence>
<accession>A0ABU0ZUC0</accession>
<dbReference type="Pfam" id="PF01042">
    <property type="entry name" value="Ribonuc_L-PSP"/>
    <property type="match status" value="1"/>
</dbReference>
<gene>
    <name evidence="2" type="ORF">RB614_38420</name>
</gene>
<dbReference type="EMBL" id="JAVHUY010000055">
    <property type="protein sequence ID" value="MDQ7910386.1"/>
    <property type="molecule type" value="Genomic_DNA"/>
</dbReference>
<dbReference type="PANTHER" id="PTHR11803:SF58">
    <property type="entry name" value="PROTEIN HMF1-RELATED"/>
    <property type="match status" value="1"/>
</dbReference>
<dbReference type="GO" id="GO:0016787">
    <property type="term" value="F:hydrolase activity"/>
    <property type="evidence" value="ECO:0007669"/>
    <property type="project" value="UniProtKB-KW"/>
</dbReference>
<dbReference type="InterPro" id="IPR006175">
    <property type="entry name" value="YjgF/YER057c/UK114"/>
</dbReference>
<comment type="caution">
    <text evidence="2">The sequence shown here is derived from an EMBL/GenBank/DDBJ whole genome shotgun (WGS) entry which is preliminary data.</text>
</comment>
<dbReference type="EC" id="3.5.-.-" evidence="2"/>
<keyword evidence="3" id="KW-1185">Reference proteome</keyword>
<evidence type="ECO:0000313" key="2">
    <source>
        <dbReference type="EMBL" id="MDQ7910386.1"/>
    </source>
</evidence>
<dbReference type="SUPFAM" id="SSF55298">
    <property type="entry name" value="YjgF-like"/>
    <property type="match status" value="1"/>
</dbReference>
<keyword evidence="2" id="KW-0378">Hydrolase</keyword>
<name>A0ABU0ZUC0_9ACTN</name>
<comment type="similarity">
    <text evidence="1">Belongs to the RutC family.</text>
</comment>
<proteinExistence type="inferred from homology"/>
<reference evidence="2 3" key="1">
    <citation type="submission" date="2023-08" db="EMBL/GenBank/DDBJ databases">
        <title>Phytohabitans sansha sp. nov., isolated from marine sediment.</title>
        <authorList>
            <person name="Zhao Y."/>
            <person name="Yi K."/>
        </authorList>
    </citation>
    <scope>NUCLEOTIDE SEQUENCE [LARGE SCALE GENOMIC DNA]</scope>
    <source>
        <strain evidence="2 3">ZYX-F-186</strain>
    </source>
</reference>
<evidence type="ECO:0000256" key="1">
    <source>
        <dbReference type="ARBA" id="ARBA00010552"/>
    </source>
</evidence>